<proteinExistence type="predicted"/>
<dbReference type="InterPro" id="IPR023213">
    <property type="entry name" value="CAT-like_dom_sf"/>
</dbReference>
<dbReference type="Gene3D" id="3.30.559.10">
    <property type="entry name" value="Chloramphenicol acetyltransferase-like domain"/>
    <property type="match status" value="2"/>
</dbReference>
<dbReference type="PANTHER" id="PTHR31896:SF64">
    <property type="entry name" value="TRICHOTHECENE 3-O-ACETYLTRANSFERASE"/>
    <property type="match status" value="1"/>
</dbReference>
<dbReference type="InterPro" id="IPR051283">
    <property type="entry name" value="Sec_Metabolite_Acyltrans"/>
</dbReference>
<evidence type="ECO:0000313" key="3">
    <source>
        <dbReference type="Proteomes" id="UP000266673"/>
    </source>
</evidence>
<dbReference type="Proteomes" id="UP000266673">
    <property type="component" value="Unassembled WGS sequence"/>
</dbReference>
<comment type="caution">
    <text evidence="2">The sequence shown here is derived from an EMBL/GenBank/DDBJ whole genome shotgun (WGS) entry which is preliminary data.</text>
</comment>
<name>A0A397V6D6_9GLOM</name>
<dbReference type="GO" id="GO:0016740">
    <property type="term" value="F:transferase activity"/>
    <property type="evidence" value="ECO:0007669"/>
    <property type="project" value="UniProtKB-KW"/>
</dbReference>
<dbReference type="OrthoDB" id="1862401at2759"/>
<reference evidence="2 3" key="1">
    <citation type="submission" date="2018-06" db="EMBL/GenBank/DDBJ databases">
        <title>Comparative genomics reveals the genomic features of Rhizophagus irregularis, R. cerebriforme, R. diaphanum and Gigaspora rosea, and their symbiotic lifestyle signature.</title>
        <authorList>
            <person name="Morin E."/>
            <person name="San Clemente H."/>
            <person name="Chen E.C.H."/>
            <person name="De La Providencia I."/>
            <person name="Hainaut M."/>
            <person name="Kuo A."/>
            <person name="Kohler A."/>
            <person name="Murat C."/>
            <person name="Tang N."/>
            <person name="Roy S."/>
            <person name="Loubradou J."/>
            <person name="Henrissat B."/>
            <person name="Grigoriev I.V."/>
            <person name="Corradi N."/>
            <person name="Roux C."/>
            <person name="Martin F.M."/>
        </authorList>
    </citation>
    <scope>NUCLEOTIDE SEQUENCE [LARGE SCALE GENOMIC DNA]</scope>
    <source>
        <strain evidence="2 3">DAOM 194757</strain>
    </source>
</reference>
<sequence length="363" mass="41286">MPVTIKGTLYVKPTKPTKHVQIPLSSFDTLTPPNYAGIMFFFKNSLKKNNFMNIQKLIASLEDLLNDYYFLAGTLKSEPDGRSIIDCNDRGVQFIIAECSDITINQLENNKWEHAVIPYGLEPSQPRANKIYPILLKVQHTTFADGSYQNNLKRLLEYYSVGISNGNRISTNDALVAHLWRTITRARKIDLNTEVFSVHVVDGRNRIIPPLSKGYFGNFTFRACPKMLVSQLINGSPSTIALQVRKANTDVNNSRVRTIIDLIEQQTDKSLIRPNMIFYEKSVMINNVSKLQKHYLLDFGDGTPIKLRLNREADLNDGISMILYDEDGVDVYICLLTEILENLENDPEFKKFIVPSACTRSKI</sequence>
<evidence type="ECO:0000256" key="1">
    <source>
        <dbReference type="ARBA" id="ARBA00022679"/>
    </source>
</evidence>
<dbReference type="EMBL" id="QKWP01000595">
    <property type="protein sequence ID" value="RIB17602.1"/>
    <property type="molecule type" value="Genomic_DNA"/>
</dbReference>
<protein>
    <submittedName>
        <fullName evidence="2">Transferase</fullName>
    </submittedName>
</protein>
<keyword evidence="3" id="KW-1185">Reference proteome</keyword>
<organism evidence="2 3">
    <name type="scientific">Gigaspora rosea</name>
    <dbReference type="NCBI Taxonomy" id="44941"/>
    <lineage>
        <taxon>Eukaryota</taxon>
        <taxon>Fungi</taxon>
        <taxon>Fungi incertae sedis</taxon>
        <taxon>Mucoromycota</taxon>
        <taxon>Glomeromycotina</taxon>
        <taxon>Glomeromycetes</taxon>
        <taxon>Diversisporales</taxon>
        <taxon>Gigasporaceae</taxon>
        <taxon>Gigaspora</taxon>
    </lineage>
</organism>
<gene>
    <name evidence="2" type="ORF">C2G38_2246290</name>
</gene>
<dbReference type="PANTHER" id="PTHR31896">
    <property type="entry name" value="FAMILY REGULATORY PROTEIN, PUTATIVE (AFU_ORTHOLOGUE AFUA_3G14730)-RELATED"/>
    <property type="match status" value="1"/>
</dbReference>
<keyword evidence="1 2" id="KW-0808">Transferase</keyword>
<dbReference type="STRING" id="44941.A0A397V6D6"/>
<dbReference type="Pfam" id="PF02458">
    <property type="entry name" value="Transferase"/>
    <property type="match status" value="2"/>
</dbReference>
<evidence type="ECO:0000313" key="2">
    <source>
        <dbReference type="EMBL" id="RIB17602.1"/>
    </source>
</evidence>
<dbReference type="AlphaFoldDB" id="A0A397V6D6"/>
<accession>A0A397V6D6</accession>